<dbReference type="STRING" id="7234.B4GW99"/>
<evidence type="ECO:0000313" key="2">
    <source>
        <dbReference type="Proteomes" id="UP000008744"/>
    </source>
</evidence>
<organism evidence="2">
    <name type="scientific">Drosophila persimilis</name>
    <name type="common">Fruit fly</name>
    <dbReference type="NCBI Taxonomy" id="7234"/>
    <lineage>
        <taxon>Eukaryota</taxon>
        <taxon>Metazoa</taxon>
        <taxon>Ecdysozoa</taxon>
        <taxon>Arthropoda</taxon>
        <taxon>Hexapoda</taxon>
        <taxon>Insecta</taxon>
        <taxon>Pterygota</taxon>
        <taxon>Neoptera</taxon>
        <taxon>Endopterygota</taxon>
        <taxon>Diptera</taxon>
        <taxon>Brachycera</taxon>
        <taxon>Muscomorpha</taxon>
        <taxon>Ephydroidea</taxon>
        <taxon>Drosophilidae</taxon>
        <taxon>Drosophila</taxon>
        <taxon>Sophophora</taxon>
    </lineage>
</organism>
<dbReference type="HOGENOM" id="CLU_1653959_0_0_1"/>
<dbReference type="EMBL" id="CH479194">
    <property type="protein sequence ID" value="EDW26983.1"/>
    <property type="molecule type" value="Genomic_DNA"/>
</dbReference>
<gene>
    <name evidence="1" type="primary">Dper\GL20565</name>
    <name evidence="1" type="ORF">Dper_GL20565</name>
</gene>
<proteinExistence type="predicted"/>
<dbReference type="AlphaFoldDB" id="B4GW99"/>
<name>B4GW99_DROPE</name>
<dbReference type="PROSITE" id="PS51257">
    <property type="entry name" value="PROKAR_LIPOPROTEIN"/>
    <property type="match status" value="1"/>
</dbReference>
<keyword evidence="2" id="KW-1185">Reference proteome</keyword>
<dbReference type="eggNOG" id="ENOG502T9D9">
    <property type="taxonomic scope" value="Eukaryota"/>
</dbReference>
<accession>B4GW99</accession>
<dbReference type="OrthoDB" id="9985088at2759"/>
<dbReference type="Proteomes" id="UP000008744">
    <property type="component" value="Unassembled WGS sequence"/>
</dbReference>
<sequence>MRRPVAALSRNHYFVIGLLLGLVLSCYIPEDIWELVQQEECPQEAAENLLIERFGQDFEPHLNLINKPLAAKKPVSPLFPLESKIEFGMLPKKCKYSRSAMTRCRCCRRRRRAHVSCIRESTDSNLLTFLLIARSLHRATSTMFLAMAYENEEANSCQSS</sequence>
<reference evidence="1 2" key="1">
    <citation type="journal article" date="2007" name="Nature">
        <title>Evolution of genes and genomes on the Drosophila phylogeny.</title>
        <authorList>
            <consortium name="Drosophila 12 Genomes Consortium"/>
            <person name="Clark A.G."/>
            <person name="Eisen M.B."/>
            <person name="Smith D.R."/>
            <person name="Bergman C.M."/>
            <person name="Oliver B."/>
            <person name="Markow T.A."/>
            <person name="Kaufman T.C."/>
            <person name="Kellis M."/>
            <person name="Gelbart W."/>
            <person name="Iyer V.N."/>
            <person name="Pollard D.A."/>
            <person name="Sackton T.B."/>
            <person name="Larracuente A.M."/>
            <person name="Singh N.D."/>
            <person name="Abad J.P."/>
            <person name="Abt D.N."/>
            <person name="Adryan B."/>
            <person name="Aguade M."/>
            <person name="Akashi H."/>
            <person name="Anderson W.W."/>
            <person name="Aquadro C.F."/>
            <person name="Ardell D.H."/>
            <person name="Arguello R."/>
            <person name="Artieri C.G."/>
            <person name="Barbash D.A."/>
            <person name="Barker D."/>
            <person name="Barsanti P."/>
            <person name="Batterham P."/>
            <person name="Batzoglou S."/>
            <person name="Begun D."/>
            <person name="Bhutkar A."/>
            <person name="Blanco E."/>
            <person name="Bosak S.A."/>
            <person name="Bradley R.K."/>
            <person name="Brand A.D."/>
            <person name="Brent M.R."/>
            <person name="Brooks A.N."/>
            <person name="Brown R.H."/>
            <person name="Butlin R.K."/>
            <person name="Caggese C."/>
            <person name="Calvi B.R."/>
            <person name="Bernardo de Carvalho A."/>
            <person name="Caspi A."/>
            <person name="Castrezana S."/>
            <person name="Celniker S.E."/>
            <person name="Chang J.L."/>
            <person name="Chapple C."/>
            <person name="Chatterji S."/>
            <person name="Chinwalla A."/>
            <person name="Civetta A."/>
            <person name="Clifton S.W."/>
            <person name="Comeron J.M."/>
            <person name="Costello J.C."/>
            <person name="Coyne J.A."/>
            <person name="Daub J."/>
            <person name="David R.G."/>
            <person name="Delcher A.L."/>
            <person name="Delehaunty K."/>
            <person name="Do C.B."/>
            <person name="Ebling H."/>
            <person name="Edwards K."/>
            <person name="Eickbush T."/>
            <person name="Evans J.D."/>
            <person name="Filipski A."/>
            <person name="Findeiss S."/>
            <person name="Freyhult E."/>
            <person name="Fulton L."/>
            <person name="Fulton R."/>
            <person name="Garcia A.C."/>
            <person name="Gardiner A."/>
            <person name="Garfield D.A."/>
            <person name="Garvin B.E."/>
            <person name="Gibson G."/>
            <person name="Gilbert D."/>
            <person name="Gnerre S."/>
            <person name="Godfrey J."/>
            <person name="Good R."/>
            <person name="Gotea V."/>
            <person name="Gravely B."/>
            <person name="Greenberg A.J."/>
            <person name="Griffiths-Jones S."/>
            <person name="Gross S."/>
            <person name="Guigo R."/>
            <person name="Gustafson E.A."/>
            <person name="Haerty W."/>
            <person name="Hahn M.W."/>
            <person name="Halligan D.L."/>
            <person name="Halpern A.L."/>
            <person name="Halter G.M."/>
            <person name="Han M.V."/>
            <person name="Heger A."/>
            <person name="Hillier L."/>
            <person name="Hinrichs A.S."/>
            <person name="Holmes I."/>
            <person name="Hoskins R.A."/>
            <person name="Hubisz M.J."/>
            <person name="Hultmark D."/>
            <person name="Huntley M.A."/>
            <person name="Jaffe D.B."/>
            <person name="Jagadeeshan S."/>
            <person name="Jeck W.R."/>
            <person name="Johnson J."/>
            <person name="Jones C.D."/>
            <person name="Jordan W.C."/>
            <person name="Karpen G.H."/>
            <person name="Kataoka E."/>
            <person name="Keightley P.D."/>
            <person name="Kheradpour P."/>
            <person name="Kirkness E.F."/>
            <person name="Koerich L.B."/>
            <person name="Kristiansen K."/>
            <person name="Kudrna D."/>
            <person name="Kulathinal R.J."/>
            <person name="Kumar S."/>
            <person name="Kwok R."/>
            <person name="Lander E."/>
            <person name="Langley C.H."/>
            <person name="Lapoint R."/>
            <person name="Lazzaro B.P."/>
            <person name="Lee S.J."/>
            <person name="Levesque L."/>
            <person name="Li R."/>
            <person name="Lin C.F."/>
            <person name="Lin M.F."/>
            <person name="Lindblad-Toh K."/>
            <person name="Llopart A."/>
            <person name="Long M."/>
            <person name="Low L."/>
            <person name="Lozovsky E."/>
            <person name="Lu J."/>
            <person name="Luo M."/>
            <person name="Machado C.A."/>
            <person name="Makalowski W."/>
            <person name="Marzo M."/>
            <person name="Matsuda M."/>
            <person name="Matzkin L."/>
            <person name="McAllister B."/>
            <person name="McBride C.S."/>
            <person name="McKernan B."/>
            <person name="McKernan K."/>
            <person name="Mendez-Lago M."/>
            <person name="Minx P."/>
            <person name="Mollenhauer M.U."/>
            <person name="Montooth K."/>
            <person name="Mount S.M."/>
            <person name="Mu X."/>
            <person name="Myers E."/>
            <person name="Negre B."/>
            <person name="Newfeld S."/>
            <person name="Nielsen R."/>
            <person name="Noor M.A."/>
            <person name="O'Grady P."/>
            <person name="Pachter L."/>
            <person name="Papaceit M."/>
            <person name="Parisi M.J."/>
            <person name="Parisi M."/>
            <person name="Parts L."/>
            <person name="Pedersen J.S."/>
            <person name="Pesole G."/>
            <person name="Phillippy A.M."/>
            <person name="Ponting C.P."/>
            <person name="Pop M."/>
            <person name="Porcelli D."/>
            <person name="Powell J.R."/>
            <person name="Prohaska S."/>
            <person name="Pruitt K."/>
            <person name="Puig M."/>
            <person name="Quesneville H."/>
            <person name="Ram K.R."/>
            <person name="Rand D."/>
            <person name="Rasmussen M.D."/>
            <person name="Reed L.K."/>
            <person name="Reenan R."/>
            <person name="Reily A."/>
            <person name="Remington K.A."/>
            <person name="Rieger T.T."/>
            <person name="Ritchie M.G."/>
            <person name="Robin C."/>
            <person name="Rogers Y.H."/>
            <person name="Rohde C."/>
            <person name="Rozas J."/>
            <person name="Rubenfield M.J."/>
            <person name="Ruiz A."/>
            <person name="Russo S."/>
            <person name="Salzberg S.L."/>
            <person name="Sanchez-Gracia A."/>
            <person name="Saranga D.J."/>
            <person name="Sato H."/>
            <person name="Schaeffer S.W."/>
            <person name="Schatz M.C."/>
            <person name="Schlenke T."/>
            <person name="Schwartz R."/>
            <person name="Segarra C."/>
            <person name="Singh R.S."/>
            <person name="Sirot L."/>
            <person name="Sirota M."/>
            <person name="Sisneros N.B."/>
            <person name="Smith C.D."/>
            <person name="Smith T.F."/>
            <person name="Spieth J."/>
            <person name="Stage D.E."/>
            <person name="Stark A."/>
            <person name="Stephan W."/>
            <person name="Strausberg R.L."/>
            <person name="Strempel S."/>
            <person name="Sturgill D."/>
            <person name="Sutton G."/>
            <person name="Sutton G.G."/>
            <person name="Tao W."/>
            <person name="Teichmann S."/>
            <person name="Tobari Y.N."/>
            <person name="Tomimura Y."/>
            <person name="Tsolas J.M."/>
            <person name="Valente V.L."/>
            <person name="Venter E."/>
            <person name="Venter J.C."/>
            <person name="Vicario S."/>
            <person name="Vieira F.G."/>
            <person name="Vilella A.J."/>
            <person name="Villasante A."/>
            <person name="Walenz B."/>
            <person name="Wang J."/>
            <person name="Wasserman M."/>
            <person name="Watts T."/>
            <person name="Wilson D."/>
            <person name="Wilson R.K."/>
            <person name="Wing R.A."/>
            <person name="Wolfner M.F."/>
            <person name="Wong A."/>
            <person name="Wong G.K."/>
            <person name="Wu C.I."/>
            <person name="Wu G."/>
            <person name="Yamamoto D."/>
            <person name="Yang H.P."/>
            <person name="Yang S.P."/>
            <person name="Yorke J.A."/>
            <person name="Yoshida K."/>
            <person name="Zdobnov E."/>
            <person name="Zhang P."/>
            <person name="Zhang Y."/>
            <person name="Zimin A.V."/>
            <person name="Baldwin J."/>
            <person name="Abdouelleil A."/>
            <person name="Abdulkadir J."/>
            <person name="Abebe A."/>
            <person name="Abera B."/>
            <person name="Abreu J."/>
            <person name="Acer S.C."/>
            <person name="Aftuck L."/>
            <person name="Alexander A."/>
            <person name="An P."/>
            <person name="Anderson E."/>
            <person name="Anderson S."/>
            <person name="Arachi H."/>
            <person name="Azer M."/>
            <person name="Bachantsang P."/>
            <person name="Barry A."/>
            <person name="Bayul T."/>
            <person name="Berlin A."/>
            <person name="Bessette D."/>
            <person name="Bloom T."/>
            <person name="Blye J."/>
            <person name="Boguslavskiy L."/>
            <person name="Bonnet C."/>
            <person name="Boukhgalter B."/>
            <person name="Bourzgui I."/>
            <person name="Brown A."/>
            <person name="Cahill P."/>
            <person name="Channer S."/>
            <person name="Cheshatsang Y."/>
            <person name="Chuda L."/>
            <person name="Citroen M."/>
            <person name="Collymore A."/>
            <person name="Cooke P."/>
            <person name="Costello M."/>
            <person name="D'Aco K."/>
            <person name="Daza R."/>
            <person name="De Haan G."/>
            <person name="DeGray S."/>
            <person name="DeMaso C."/>
            <person name="Dhargay N."/>
            <person name="Dooley K."/>
            <person name="Dooley E."/>
            <person name="Doricent M."/>
            <person name="Dorje P."/>
            <person name="Dorjee K."/>
            <person name="Dupes A."/>
            <person name="Elong R."/>
            <person name="Falk J."/>
            <person name="Farina A."/>
            <person name="Faro S."/>
            <person name="Ferguson D."/>
            <person name="Fisher S."/>
            <person name="Foley C.D."/>
            <person name="Franke A."/>
            <person name="Friedrich D."/>
            <person name="Gadbois L."/>
            <person name="Gearin G."/>
            <person name="Gearin C.R."/>
            <person name="Giannoukos G."/>
            <person name="Goode T."/>
            <person name="Graham J."/>
            <person name="Grandbois E."/>
            <person name="Grewal S."/>
            <person name="Gyaltsen K."/>
            <person name="Hafez N."/>
            <person name="Hagos B."/>
            <person name="Hall J."/>
            <person name="Henson C."/>
            <person name="Hollinger A."/>
            <person name="Honan T."/>
            <person name="Huard M.D."/>
            <person name="Hughes L."/>
            <person name="Hurhula B."/>
            <person name="Husby M.E."/>
            <person name="Kamat A."/>
            <person name="Kanga B."/>
            <person name="Kashin S."/>
            <person name="Khazanovich D."/>
            <person name="Kisner P."/>
            <person name="Lance K."/>
            <person name="Lara M."/>
            <person name="Lee W."/>
            <person name="Lennon N."/>
            <person name="Letendre F."/>
            <person name="LeVine R."/>
            <person name="Lipovsky A."/>
            <person name="Liu X."/>
            <person name="Liu J."/>
            <person name="Liu S."/>
            <person name="Lokyitsang T."/>
            <person name="Lokyitsang Y."/>
            <person name="Lubonja R."/>
            <person name="Lui A."/>
            <person name="MacDonald P."/>
            <person name="Magnisalis V."/>
            <person name="Maru K."/>
            <person name="Matthews C."/>
            <person name="McCusker W."/>
            <person name="McDonough S."/>
            <person name="Mehta T."/>
            <person name="Meldrim J."/>
            <person name="Meneus L."/>
            <person name="Mihai O."/>
            <person name="Mihalev A."/>
            <person name="Mihova T."/>
            <person name="Mittelman R."/>
            <person name="Mlenga V."/>
            <person name="Montmayeur A."/>
            <person name="Mulrain L."/>
            <person name="Navidi A."/>
            <person name="Naylor J."/>
            <person name="Negash T."/>
            <person name="Nguyen T."/>
            <person name="Nguyen N."/>
            <person name="Nicol R."/>
            <person name="Norbu C."/>
            <person name="Norbu N."/>
            <person name="Novod N."/>
            <person name="O'Neill B."/>
            <person name="Osman S."/>
            <person name="Markiewicz E."/>
            <person name="Oyono O.L."/>
            <person name="Patti C."/>
            <person name="Phunkhang P."/>
            <person name="Pierre F."/>
            <person name="Priest M."/>
            <person name="Raghuraman S."/>
            <person name="Rege F."/>
            <person name="Reyes R."/>
            <person name="Rise C."/>
            <person name="Rogov P."/>
            <person name="Ross K."/>
            <person name="Ryan E."/>
            <person name="Settipalli S."/>
            <person name="Shea T."/>
            <person name="Sherpa N."/>
            <person name="Shi L."/>
            <person name="Shih D."/>
            <person name="Sparrow T."/>
            <person name="Spaulding J."/>
            <person name="Stalker J."/>
            <person name="Stange-Thomann N."/>
            <person name="Stavropoulos S."/>
            <person name="Stone C."/>
            <person name="Strader C."/>
            <person name="Tesfaye S."/>
            <person name="Thomson T."/>
            <person name="Thoulutsang Y."/>
            <person name="Thoulutsang D."/>
            <person name="Topham K."/>
            <person name="Topping I."/>
            <person name="Tsamla T."/>
            <person name="Vassiliev H."/>
            <person name="Vo A."/>
            <person name="Wangchuk T."/>
            <person name="Wangdi T."/>
            <person name="Weiand M."/>
            <person name="Wilkinson J."/>
            <person name="Wilson A."/>
            <person name="Yadav S."/>
            <person name="Young G."/>
            <person name="Yu Q."/>
            <person name="Zembek L."/>
            <person name="Zhong D."/>
            <person name="Zimmer A."/>
            <person name="Zwirko Z."/>
            <person name="Jaffe D.B."/>
            <person name="Alvarez P."/>
            <person name="Brockman W."/>
            <person name="Butler J."/>
            <person name="Chin C."/>
            <person name="Gnerre S."/>
            <person name="Grabherr M."/>
            <person name="Kleber M."/>
            <person name="Mauceli E."/>
            <person name="MacCallum I."/>
        </authorList>
    </citation>
    <scope>NUCLEOTIDE SEQUENCE [LARGE SCALE GENOMIC DNA]</scope>
    <source>
        <strain evidence="2">MSH-3 / Tucson 14011-0111.49</strain>
    </source>
</reference>
<protein>
    <submittedName>
        <fullName evidence="1">GL20565</fullName>
    </submittedName>
</protein>
<evidence type="ECO:0000313" key="1">
    <source>
        <dbReference type="EMBL" id="EDW26983.1"/>
    </source>
</evidence>